<dbReference type="GO" id="GO:0005886">
    <property type="term" value="C:plasma membrane"/>
    <property type="evidence" value="ECO:0007669"/>
    <property type="project" value="UniProtKB-SubCell"/>
</dbReference>
<dbReference type="Proteomes" id="UP000516046">
    <property type="component" value="Chromosome"/>
</dbReference>
<keyword evidence="3" id="KW-0812">Transmembrane</keyword>
<comment type="function">
    <text evidence="1">Probable aspartic protease that is responsible for the proteolytic cleavage of the RNA polymerase sigma E factor (SigE/spoIIGB) to yield the active peptide in the mother cell during sporulation. Responds to a signal from the forespore that is triggered by the extracellular signal protein SpoIIR.</text>
</comment>
<evidence type="ECO:0000256" key="2">
    <source>
        <dbReference type="PIRSR" id="PIRSR018571-1"/>
    </source>
</evidence>
<keyword evidence="1 3" id="KW-0472">Membrane</keyword>
<evidence type="ECO:0000313" key="4">
    <source>
        <dbReference type="EMBL" id="QNO18778.1"/>
    </source>
</evidence>
<protein>
    <recommendedName>
        <fullName evidence="1">Sporulation sigma-E factor-processing peptidase</fullName>
        <ecNumber evidence="1">3.4.23.-</ecNumber>
    </recommendedName>
    <alternativeName>
        <fullName evidence="1">Membrane-associated aspartic protease</fullName>
    </alternativeName>
    <alternativeName>
        <fullName evidence="1">Stage II sporulation protein GA</fullName>
    </alternativeName>
</protein>
<gene>
    <name evidence="4" type="ORF">H6X83_03855</name>
</gene>
<sequence length="276" mass="29930">MQTVYVDVLVAVNLMIDYFLLLLATKFLHITVRRRRLLLGALVGAAGSLVILLPPLPPAADFLLKLSISLPVALVAFGFHGLRAFLRQVLSFFLLSFAFAGILVAVWYFLAPNGLFVKNSVVYFDVPPLLLIGLTLLSYFVLRLLQRVTGRGPLQHTVCQIQLVLGGQACSLQARVDTGSSLKEPFSGLPVIVAEKKALPPPPKTPARVIPFTSVGGEGLLQAWRADSCTLHFPGGGMCRAECYIAGTEQKLSGGEYQALVPPSLLEGETEKYKKL</sequence>
<keyword evidence="1" id="KW-1003">Cell membrane</keyword>
<reference evidence="4 5" key="1">
    <citation type="submission" date="2020-08" db="EMBL/GenBank/DDBJ databases">
        <authorList>
            <person name="Ren C."/>
            <person name="Gu Y."/>
            <person name="Xu Y."/>
        </authorList>
    </citation>
    <scope>NUCLEOTIDE SEQUENCE [LARGE SCALE GENOMIC DNA]</scope>
    <source>
        <strain evidence="4 5">LBM18003</strain>
    </source>
</reference>
<feature type="transmembrane region" description="Helical" evidence="3">
    <location>
        <begin position="6"/>
        <end position="25"/>
    </location>
</feature>
<evidence type="ECO:0000313" key="5">
    <source>
        <dbReference type="Proteomes" id="UP000516046"/>
    </source>
</evidence>
<dbReference type="EC" id="3.4.23.-" evidence="1"/>
<feature type="transmembrane region" description="Helical" evidence="3">
    <location>
        <begin position="89"/>
        <end position="110"/>
    </location>
</feature>
<name>A0A7G9WJB6_9FIRM</name>
<organism evidence="4 5">
    <name type="scientific">Caproicibacterium amylolyticum</name>
    <dbReference type="NCBI Taxonomy" id="2766537"/>
    <lineage>
        <taxon>Bacteria</taxon>
        <taxon>Bacillati</taxon>
        <taxon>Bacillota</taxon>
        <taxon>Clostridia</taxon>
        <taxon>Eubacteriales</taxon>
        <taxon>Oscillospiraceae</taxon>
        <taxon>Caproicibacterium</taxon>
    </lineage>
</organism>
<feature type="active site" evidence="2">
    <location>
        <position position="177"/>
    </location>
</feature>
<keyword evidence="1" id="KW-0645">Protease</keyword>
<evidence type="ECO:0000256" key="3">
    <source>
        <dbReference type="SAM" id="Phobius"/>
    </source>
</evidence>
<dbReference type="GO" id="GO:0030436">
    <property type="term" value="P:asexual sporulation"/>
    <property type="evidence" value="ECO:0007669"/>
    <property type="project" value="InterPro"/>
</dbReference>
<keyword evidence="3" id="KW-1133">Transmembrane helix</keyword>
<keyword evidence="1" id="KW-0378">Hydrolase</keyword>
<dbReference type="InterPro" id="IPR005081">
    <property type="entry name" value="SpoIIGA"/>
</dbReference>
<dbReference type="AlphaFoldDB" id="A0A7G9WJB6"/>
<keyword evidence="1" id="KW-0749">Sporulation</keyword>
<accession>A0A7G9WJB6</accession>
<keyword evidence="5" id="KW-1185">Reference proteome</keyword>
<dbReference type="GO" id="GO:0006508">
    <property type="term" value="P:proteolysis"/>
    <property type="evidence" value="ECO:0007669"/>
    <property type="project" value="UniProtKB-KW"/>
</dbReference>
<dbReference type="PIRSF" id="PIRSF018571">
    <property type="entry name" value="SpoIIGA"/>
    <property type="match status" value="1"/>
</dbReference>
<feature type="transmembrane region" description="Helical" evidence="3">
    <location>
        <begin position="122"/>
        <end position="142"/>
    </location>
</feature>
<dbReference type="Pfam" id="PF03419">
    <property type="entry name" value="Peptidase_U4"/>
    <property type="match status" value="2"/>
</dbReference>
<comment type="subcellular location">
    <subcellularLocation>
        <location evidence="1">Cell membrane</location>
    </subcellularLocation>
</comment>
<comment type="similarity">
    <text evidence="1">Belongs to the peptidase U4 family.</text>
</comment>
<feature type="transmembrane region" description="Helical" evidence="3">
    <location>
        <begin position="37"/>
        <end position="56"/>
    </location>
</feature>
<dbReference type="KEGG" id="caml:H6X83_03855"/>
<dbReference type="GO" id="GO:0004190">
    <property type="term" value="F:aspartic-type endopeptidase activity"/>
    <property type="evidence" value="ECO:0007669"/>
    <property type="project" value="UniProtKB-KW"/>
</dbReference>
<dbReference type="GO" id="GO:0030435">
    <property type="term" value="P:sporulation resulting in formation of a cellular spore"/>
    <property type="evidence" value="ECO:0007669"/>
    <property type="project" value="UniProtKB-KW"/>
</dbReference>
<dbReference type="EMBL" id="CP060696">
    <property type="protein sequence ID" value="QNO18778.1"/>
    <property type="molecule type" value="Genomic_DNA"/>
</dbReference>
<proteinExistence type="inferred from homology"/>
<feature type="transmembrane region" description="Helical" evidence="3">
    <location>
        <begin position="62"/>
        <end position="82"/>
    </location>
</feature>
<keyword evidence="1" id="KW-0064">Aspartyl protease</keyword>
<evidence type="ECO:0000256" key="1">
    <source>
        <dbReference type="PIRNR" id="PIRNR018571"/>
    </source>
</evidence>